<sequence>MPKITVILPSLNVAAYIRECLESVIGQTMTDLEILCIDAGSTDGTCEIIREYADRDSRIQLIHSDKKSYGYQINLGISLARGEYLGIVETDDCISTDMYEVLYKAAVENHLDYAKAGFYTLVTPYEGERHLLEQPLGDTGRIISSQYFEEKGLSPDIYIWNGIYKVSFLREFRIRLNESPGAAFQDCGFRYLTDMNLRRGMFLDNLCYRYRRDNANSSTYNSNFARFNLAECRYVRERMAEYGITDRARQAFMARETVMMALSPYTTFREHSQPDEAILSVLDEFREIMIGDRERGLLKQEEMVPQHWIEMRLFTEQPEAYEAYIAIKAKADYDIYDIFVREMAGKKQLVLFCTGKAARFALCLLRMNGLENIVAVCDNAREKWGGSYLGHEILPPEEAVRRYPEAHYLVANRACPEKILEQLTERGIRKENISIYRLPLNAFGSTNLFMRGL</sequence>
<dbReference type="RefSeq" id="WP_103239016.1">
    <property type="nucleotide sequence ID" value="NZ_JANJZD010000022.1"/>
</dbReference>
<dbReference type="EC" id="2.4.-.-" evidence="2"/>
<dbReference type="GO" id="GO:0016758">
    <property type="term" value="F:hexosyltransferase activity"/>
    <property type="evidence" value="ECO:0007669"/>
    <property type="project" value="UniProtKB-ARBA"/>
</dbReference>
<reference evidence="2 3" key="1">
    <citation type="submission" date="2018-01" db="EMBL/GenBank/DDBJ databases">
        <authorList>
            <person name="Gaut B.S."/>
            <person name="Morton B.R."/>
            <person name="Clegg M.T."/>
            <person name="Duvall M.R."/>
        </authorList>
    </citation>
    <scope>NUCLEOTIDE SEQUENCE [LARGE SCALE GENOMIC DNA]</scope>
    <source>
        <strain evidence="2">GP69</strain>
    </source>
</reference>
<feature type="domain" description="Glycosyltransferase 2-like" evidence="1">
    <location>
        <begin position="5"/>
        <end position="119"/>
    </location>
</feature>
<evidence type="ECO:0000313" key="3">
    <source>
        <dbReference type="Proteomes" id="UP000236311"/>
    </source>
</evidence>
<keyword evidence="2" id="KW-0808">Transferase</keyword>
<dbReference type="OrthoDB" id="1666828at2"/>
<dbReference type="InterPro" id="IPR001173">
    <property type="entry name" value="Glyco_trans_2-like"/>
</dbReference>
<dbReference type="Gene3D" id="3.90.550.10">
    <property type="entry name" value="Spore Coat Polysaccharide Biosynthesis Protein SpsA, Chain A"/>
    <property type="match status" value="1"/>
</dbReference>
<evidence type="ECO:0000313" key="2">
    <source>
        <dbReference type="EMBL" id="SOY28955.1"/>
    </source>
</evidence>
<dbReference type="PANTHER" id="PTHR22916">
    <property type="entry name" value="GLYCOSYLTRANSFERASE"/>
    <property type="match status" value="1"/>
</dbReference>
<accession>A0A2K4ZEQ8</accession>
<dbReference type="CDD" id="cd00761">
    <property type="entry name" value="Glyco_tranf_GTA_type"/>
    <property type="match status" value="1"/>
</dbReference>
<dbReference type="AlphaFoldDB" id="A0A2K4ZEQ8"/>
<dbReference type="InterPro" id="IPR029044">
    <property type="entry name" value="Nucleotide-diphossugar_trans"/>
</dbReference>
<organism evidence="2 3">
    <name type="scientific">Acetatifactor muris</name>
    <dbReference type="NCBI Taxonomy" id="879566"/>
    <lineage>
        <taxon>Bacteria</taxon>
        <taxon>Bacillati</taxon>
        <taxon>Bacillota</taxon>
        <taxon>Clostridia</taxon>
        <taxon>Lachnospirales</taxon>
        <taxon>Lachnospiraceae</taxon>
        <taxon>Acetatifactor</taxon>
    </lineage>
</organism>
<evidence type="ECO:0000259" key="1">
    <source>
        <dbReference type="Pfam" id="PF00535"/>
    </source>
</evidence>
<keyword evidence="3" id="KW-1185">Reference proteome</keyword>
<dbReference type="SUPFAM" id="SSF53448">
    <property type="entry name" value="Nucleotide-diphospho-sugar transferases"/>
    <property type="match status" value="1"/>
</dbReference>
<keyword evidence="2" id="KW-0328">Glycosyltransferase</keyword>
<proteinExistence type="predicted"/>
<dbReference type="PANTHER" id="PTHR22916:SF3">
    <property type="entry name" value="UDP-GLCNAC:BETAGAL BETA-1,3-N-ACETYLGLUCOSAMINYLTRANSFERASE-LIKE PROTEIN 1"/>
    <property type="match status" value="1"/>
</dbReference>
<dbReference type="Proteomes" id="UP000236311">
    <property type="component" value="Unassembled WGS sequence"/>
</dbReference>
<name>A0A2K4ZEQ8_9FIRM</name>
<dbReference type="Pfam" id="PF00535">
    <property type="entry name" value="Glycos_transf_2"/>
    <property type="match status" value="1"/>
</dbReference>
<gene>
    <name evidence="2" type="primary">epsJ_6</name>
    <name evidence="2" type="ORF">AMURIS_01670</name>
</gene>
<protein>
    <submittedName>
        <fullName evidence="2">Putative glycosyltransferase EpsJ</fullName>
        <ecNumber evidence="2">2.4.-.-</ecNumber>
    </submittedName>
</protein>
<dbReference type="EMBL" id="OFSM01000007">
    <property type="protein sequence ID" value="SOY28955.1"/>
    <property type="molecule type" value="Genomic_DNA"/>
</dbReference>